<dbReference type="EMBL" id="MU251732">
    <property type="protein sequence ID" value="KAG9229778.1"/>
    <property type="molecule type" value="Genomic_DNA"/>
</dbReference>
<protein>
    <submittedName>
        <fullName evidence="2">Uncharacterized protein</fullName>
    </submittedName>
</protein>
<evidence type="ECO:0000256" key="1">
    <source>
        <dbReference type="SAM" id="SignalP"/>
    </source>
</evidence>
<reference evidence="2" key="1">
    <citation type="journal article" date="2021" name="IMA Fungus">
        <title>Genomic characterization of three marine fungi, including Emericellopsis atlantica sp. nov. with signatures of a generalist lifestyle and marine biomass degradation.</title>
        <authorList>
            <person name="Hagestad O.C."/>
            <person name="Hou L."/>
            <person name="Andersen J.H."/>
            <person name="Hansen E.H."/>
            <person name="Altermark B."/>
            <person name="Li C."/>
            <person name="Kuhnert E."/>
            <person name="Cox R.J."/>
            <person name="Crous P.W."/>
            <person name="Spatafora J.W."/>
            <person name="Lail K."/>
            <person name="Amirebrahimi M."/>
            <person name="Lipzen A."/>
            <person name="Pangilinan J."/>
            <person name="Andreopoulos W."/>
            <person name="Hayes R.D."/>
            <person name="Ng V."/>
            <person name="Grigoriev I.V."/>
            <person name="Jackson S.A."/>
            <person name="Sutton T.D.S."/>
            <person name="Dobson A.D.W."/>
            <person name="Rama T."/>
        </authorList>
    </citation>
    <scope>NUCLEOTIDE SEQUENCE</scope>
    <source>
        <strain evidence="2">TRa018bII</strain>
    </source>
</reference>
<keyword evidence="1" id="KW-0732">Signal</keyword>
<accession>A0A9P7Y9E4</accession>
<evidence type="ECO:0000313" key="2">
    <source>
        <dbReference type="EMBL" id="KAG9229778.1"/>
    </source>
</evidence>
<name>A0A9P7Y9E4_9HELO</name>
<dbReference type="Pfam" id="PF19535">
    <property type="entry name" value="DUF6060"/>
    <property type="match status" value="1"/>
</dbReference>
<feature type="signal peptide" evidence="1">
    <location>
        <begin position="1"/>
        <end position="23"/>
    </location>
</feature>
<feature type="chain" id="PRO_5040217651" evidence="1">
    <location>
        <begin position="24"/>
        <end position="240"/>
    </location>
</feature>
<sequence>MFPSTLFGLALSALLLLIPFTRAASCRDLTVTELAQDSPNLLYTINFTPIETIICPTTAPNGTCNVPRGQYTIGVERHLNITDLTTEEEDSIFALAREAWMNKDVEVKGNADDKNVNSDAQWITRKKVIDTADKSLDPDWFVAQAGYALELQFLAFARSGRGFLGGCDNETLNGMGVRFDAPYPLDENDTNGTVVAGELRSDSFNTSTLQDGANVAGRVQGGGVVLLVSVLVGSSFALLL</sequence>
<dbReference type="Proteomes" id="UP000824998">
    <property type="component" value="Unassembled WGS sequence"/>
</dbReference>
<dbReference type="AlphaFoldDB" id="A0A9P7Y9E4"/>
<organism evidence="2 3">
    <name type="scientific">Amylocarpus encephaloides</name>
    <dbReference type="NCBI Taxonomy" id="45428"/>
    <lineage>
        <taxon>Eukaryota</taxon>
        <taxon>Fungi</taxon>
        <taxon>Dikarya</taxon>
        <taxon>Ascomycota</taxon>
        <taxon>Pezizomycotina</taxon>
        <taxon>Leotiomycetes</taxon>
        <taxon>Helotiales</taxon>
        <taxon>Helotiales incertae sedis</taxon>
        <taxon>Amylocarpus</taxon>
    </lineage>
</organism>
<proteinExistence type="predicted"/>
<evidence type="ECO:0000313" key="3">
    <source>
        <dbReference type="Proteomes" id="UP000824998"/>
    </source>
</evidence>
<keyword evidence="3" id="KW-1185">Reference proteome</keyword>
<dbReference type="InterPro" id="IPR045702">
    <property type="entry name" value="DUF6060"/>
</dbReference>
<gene>
    <name evidence="2" type="ORF">BJ875DRAFT_177399</name>
</gene>
<comment type="caution">
    <text evidence="2">The sequence shown here is derived from an EMBL/GenBank/DDBJ whole genome shotgun (WGS) entry which is preliminary data.</text>
</comment>